<evidence type="ECO:0000256" key="15">
    <source>
        <dbReference type="RuleBase" id="RU004016"/>
    </source>
</evidence>
<dbReference type="InterPro" id="IPR018044">
    <property type="entry name" value="Peptidase_S11"/>
</dbReference>
<feature type="active site" evidence="13">
    <location>
        <position position="120"/>
    </location>
</feature>
<dbReference type="OrthoDB" id="9795979at2"/>
<dbReference type="GO" id="GO:0009002">
    <property type="term" value="F:serine-type D-Ala-D-Ala carboxypeptidase activity"/>
    <property type="evidence" value="ECO:0007669"/>
    <property type="project" value="UniProtKB-EC"/>
</dbReference>
<feature type="active site" description="Acyl-ester intermediate" evidence="13">
    <location>
        <position position="60"/>
    </location>
</feature>
<dbReference type="PRINTS" id="PR00725">
    <property type="entry name" value="DADACBPTASE1"/>
</dbReference>
<dbReference type="SUPFAM" id="SSF56601">
    <property type="entry name" value="beta-lactamase/transpeptidase-like"/>
    <property type="match status" value="1"/>
</dbReference>
<evidence type="ECO:0000256" key="2">
    <source>
        <dbReference type="ARBA" id="ARBA00004752"/>
    </source>
</evidence>
<evidence type="ECO:0000259" key="16">
    <source>
        <dbReference type="SMART" id="SM00936"/>
    </source>
</evidence>
<sequence>MKAVVQKFLLLIWLPFLLWQPLFAQQAAIDDLVSGYVLMDAESGQILRERNADQALPPASITKLMTAYLTFQALQSGKITLEDKVSISQQAYKQEGSRMFVEINSQVAVGDLIQGMIVQSGNDASVALAEYLGGSVEGFAQMMNQAAAQLGMKNTHFVNPTGMPDEAHYSSARDIALLARAIIMQFPEYYHYYSQKEFVWNKIKQQNRNRLLWRNANVDGLKTGYTDAAGFCLVASEKRGEARMISVVLGARKEEHRYEASLQLLNSGFALFSRISPVQAGQVLSQAQVFKGETDSVNIAAQQTLNLLVPNEAKNSLTATLNINGTLVAPIAKGQVLGDIRIAAGGQVYATVPAVAAEAVAEAGFFKRTWHGLKMWWNND</sequence>
<dbReference type="SMART" id="SM00936">
    <property type="entry name" value="PBP5_C"/>
    <property type="match status" value="1"/>
</dbReference>
<dbReference type="AlphaFoldDB" id="A0A380MY56"/>
<reference evidence="17 18" key="1">
    <citation type="submission" date="2018-06" db="EMBL/GenBank/DDBJ databases">
        <authorList>
            <consortium name="Pathogen Informatics"/>
            <person name="Doyle S."/>
        </authorList>
    </citation>
    <scope>NUCLEOTIDE SEQUENCE [LARGE SCALE GENOMIC DNA]</scope>
    <source>
        <strain evidence="17 18">NCTC10717</strain>
    </source>
</reference>
<keyword evidence="11" id="KW-0961">Cell wall biogenesis/degradation</keyword>
<dbReference type="GO" id="GO:0006508">
    <property type="term" value="P:proteolysis"/>
    <property type="evidence" value="ECO:0007669"/>
    <property type="project" value="UniProtKB-KW"/>
</dbReference>
<keyword evidence="7" id="KW-0732">Signal</keyword>
<evidence type="ECO:0000256" key="4">
    <source>
        <dbReference type="ARBA" id="ARBA00012448"/>
    </source>
</evidence>
<dbReference type="InterPro" id="IPR001967">
    <property type="entry name" value="Peptidase_S11_N"/>
</dbReference>
<feature type="domain" description="Peptidase S11 D-Ala-D-Ala carboxypeptidase A C-terminal" evidence="16">
    <location>
        <begin position="272"/>
        <end position="362"/>
    </location>
</feature>
<comment type="pathway">
    <text evidence="2">Cell wall biogenesis; peptidoglycan biosynthesis.</text>
</comment>
<dbReference type="GO" id="GO:0071555">
    <property type="term" value="P:cell wall organization"/>
    <property type="evidence" value="ECO:0007669"/>
    <property type="project" value="UniProtKB-KW"/>
</dbReference>
<dbReference type="PANTHER" id="PTHR21581">
    <property type="entry name" value="D-ALANYL-D-ALANINE CARBOXYPEPTIDASE"/>
    <property type="match status" value="1"/>
</dbReference>
<dbReference type="Gene3D" id="2.60.410.10">
    <property type="entry name" value="D-Ala-D-Ala carboxypeptidase, C-terminal domain"/>
    <property type="match status" value="1"/>
</dbReference>
<evidence type="ECO:0000256" key="9">
    <source>
        <dbReference type="ARBA" id="ARBA00022960"/>
    </source>
</evidence>
<keyword evidence="6" id="KW-0645">Protease</keyword>
<dbReference type="Gene3D" id="3.40.710.10">
    <property type="entry name" value="DD-peptidase/beta-lactamase superfamily"/>
    <property type="match status" value="1"/>
</dbReference>
<evidence type="ECO:0000256" key="11">
    <source>
        <dbReference type="ARBA" id="ARBA00023316"/>
    </source>
</evidence>
<evidence type="ECO:0000256" key="5">
    <source>
        <dbReference type="ARBA" id="ARBA00022645"/>
    </source>
</evidence>
<keyword evidence="9" id="KW-0133">Cell shape</keyword>
<evidence type="ECO:0000256" key="10">
    <source>
        <dbReference type="ARBA" id="ARBA00022984"/>
    </source>
</evidence>
<keyword evidence="10" id="KW-0573">Peptidoglycan synthesis</keyword>
<gene>
    <name evidence="17" type="primary">dacC</name>
    <name evidence="17" type="ORF">NCTC10717_01271</name>
</gene>
<keyword evidence="5 17" id="KW-0121">Carboxypeptidase</keyword>
<keyword evidence="8 17" id="KW-0378">Hydrolase</keyword>
<dbReference type="InterPro" id="IPR012338">
    <property type="entry name" value="Beta-lactam/transpept-like"/>
</dbReference>
<accession>A0A380MY56</accession>
<evidence type="ECO:0000256" key="1">
    <source>
        <dbReference type="ARBA" id="ARBA00003217"/>
    </source>
</evidence>
<proteinExistence type="inferred from homology"/>
<dbReference type="Pfam" id="PF07943">
    <property type="entry name" value="PBP5_C"/>
    <property type="match status" value="1"/>
</dbReference>
<evidence type="ECO:0000256" key="3">
    <source>
        <dbReference type="ARBA" id="ARBA00007164"/>
    </source>
</evidence>
<dbReference type="GO" id="GO:0009252">
    <property type="term" value="P:peptidoglycan biosynthetic process"/>
    <property type="evidence" value="ECO:0007669"/>
    <property type="project" value="UniProtKB-UniPathway"/>
</dbReference>
<dbReference type="Proteomes" id="UP000254575">
    <property type="component" value="Unassembled WGS sequence"/>
</dbReference>
<feature type="active site" description="Proton acceptor" evidence="13">
    <location>
        <position position="63"/>
    </location>
</feature>
<evidence type="ECO:0000256" key="6">
    <source>
        <dbReference type="ARBA" id="ARBA00022670"/>
    </source>
</evidence>
<name>A0A380MY56_9GAMM</name>
<keyword evidence="18" id="KW-1185">Reference proteome</keyword>
<evidence type="ECO:0000256" key="8">
    <source>
        <dbReference type="ARBA" id="ARBA00022801"/>
    </source>
</evidence>
<feature type="binding site" evidence="14">
    <location>
        <position position="222"/>
    </location>
    <ligand>
        <name>substrate</name>
    </ligand>
</feature>
<dbReference type="RefSeq" id="WP_115218500.1">
    <property type="nucleotide sequence ID" value="NZ_UHIA01000004.1"/>
</dbReference>
<evidence type="ECO:0000256" key="7">
    <source>
        <dbReference type="ARBA" id="ARBA00022729"/>
    </source>
</evidence>
<evidence type="ECO:0000256" key="12">
    <source>
        <dbReference type="ARBA" id="ARBA00034000"/>
    </source>
</evidence>
<dbReference type="EC" id="3.4.16.4" evidence="4"/>
<comment type="function">
    <text evidence="1">Removes C-terminal D-alanyl residues from sugar-peptide cell wall precursors.</text>
</comment>
<organism evidence="17 18">
    <name type="scientific">Suttonella indologenes</name>
    <dbReference type="NCBI Taxonomy" id="13276"/>
    <lineage>
        <taxon>Bacteria</taxon>
        <taxon>Pseudomonadati</taxon>
        <taxon>Pseudomonadota</taxon>
        <taxon>Gammaproteobacteria</taxon>
        <taxon>Cardiobacteriales</taxon>
        <taxon>Cardiobacteriaceae</taxon>
        <taxon>Suttonella</taxon>
    </lineage>
</organism>
<protein>
    <recommendedName>
        <fullName evidence="4">serine-type D-Ala-D-Ala carboxypeptidase</fullName>
        <ecNumber evidence="4">3.4.16.4</ecNumber>
    </recommendedName>
</protein>
<evidence type="ECO:0000313" key="17">
    <source>
        <dbReference type="EMBL" id="SUO96966.1"/>
    </source>
</evidence>
<dbReference type="InterPro" id="IPR012907">
    <property type="entry name" value="Peptidase_S11_C"/>
</dbReference>
<dbReference type="Pfam" id="PF00768">
    <property type="entry name" value="Peptidase_S11"/>
    <property type="match status" value="1"/>
</dbReference>
<dbReference type="GO" id="GO:0008360">
    <property type="term" value="P:regulation of cell shape"/>
    <property type="evidence" value="ECO:0007669"/>
    <property type="project" value="UniProtKB-KW"/>
</dbReference>
<evidence type="ECO:0000256" key="14">
    <source>
        <dbReference type="PIRSR" id="PIRSR618044-2"/>
    </source>
</evidence>
<evidence type="ECO:0000256" key="13">
    <source>
        <dbReference type="PIRSR" id="PIRSR618044-1"/>
    </source>
</evidence>
<dbReference type="PANTHER" id="PTHR21581:SF6">
    <property type="entry name" value="TRAFFICKING PROTEIN PARTICLE COMPLEX SUBUNIT 12"/>
    <property type="match status" value="1"/>
</dbReference>
<dbReference type="InterPro" id="IPR015956">
    <property type="entry name" value="Peniciliin-bd_prot_C_sf"/>
</dbReference>
<comment type="catalytic activity">
    <reaction evidence="12">
        <text>Preferential cleavage: (Ac)2-L-Lys-D-Ala-|-D-Ala. Also transpeptidation of peptidyl-alanyl moieties that are N-acyl substituents of D-alanine.</text>
        <dbReference type="EC" id="3.4.16.4"/>
    </reaction>
</comment>
<dbReference type="InterPro" id="IPR037167">
    <property type="entry name" value="Peptidase_S11_C_sf"/>
</dbReference>
<dbReference type="UniPathway" id="UPA00219"/>
<evidence type="ECO:0000313" key="18">
    <source>
        <dbReference type="Proteomes" id="UP000254575"/>
    </source>
</evidence>
<dbReference type="EMBL" id="UHIA01000004">
    <property type="protein sequence ID" value="SUO96966.1"/>
    <property type="molecule type" value="Genomic_DNA"/>
</dbReference>
<dbReference type="SUPFAM" id="SSF69189">
    <property type="entry name" value="Penicillin-binding protein associated domain"/>
    <property type="match status" value="1"/>
</dbReference>
<comment type="similarity">
    <text evidence="3 15">Belongs to the peptidase S11 family.</text>
</comment>